<dbReference type="Proteomes" id="UP000743370">
    <property type="component" value="Unassembled WGS sequence"/>
</dbReference>
<dbReference type="PANTHER" id="PTHR35310:SF1">
    <property type="entry name" value="CELL WALL INTEGRITY_STRESS RESPONSE COMPONENT-LIKE PROTEIN"/>
    <property type="match status" value="1"/>
</dbReference>
<feature type="compositionally biased region" description="Low complexity" evidence="1">
    <location>
        <begin position="29"/>
        <end position="40"/>
    </location>
</feature>
<evidence type="ECO:0000313" key="3">
    <source>
        <dbReference type="Proteomes" id="UP000743370"/>
    </source>
</evidence>
<feature type="region of interest" description="Disordered" evidence="1">
    <location>
        <begin position="1"/>
        <end position="88"/>
    </location>
</feature>
<gene>
    <name evidence="2" type="ORF">HKW66_Vig0245450</name>
</gene>
<evidence type="ECO:0000256" key="1">
    <source>
        <dbReference type="SAM" id="MobiDB-lite"/>
    </source>
</evidence>
<feature type="compositionally biased region" description="Polar residues" evidence="1">
    <location>
        <begin position="73"/>
        <end position="88"/>
    </location>
</feature>
<dbReference type="AlphaFoldDB" id="A0A8T0L1C6"/>
<dbReference type="EMBL" id="JABFOF010000002">
    <property type="protein sequence ID" value="KAG2404898.1"/>
    <property type="molecule type" value="Genomic_DNA"/>
</dbReference>
<reference evidence="2 3" key="1">
    <citation type="submission" date="2020-05" db="EMBL/GenBank/DDBJ databases">
        <title>Vigna angularis (adzuki bean) Var. LongXiaoDou No. 4 denovo assembly.</title>
        <authorList>
            <person name="Xiang H."/>
        </authorList>
    </citation>
    <scope>NUCLEOTIDE SEQUENCE [LARGE SCALE GENOMIC DNA]</scope>
    <source>
        <tissue evidence="2">Leaf</tissue>
    </source>
</reference>
<protein>
    <submittedName>
        <fullName evidence="2">Uncharacterized protein</fullName>
    </submittedName>
</protein>
<sequence length="176" mass="19421">MCKQNVDVQPNPTSTTSSMTTGNRPKIGPPAATTSSPATTHLVDLEAKTSKTNGSTQSQKDQTHEATNKKQKTPQQQSKNKPTKQTPLSWNILHEDDELVSEFTDLPNRFHQTLLPDLERISTTSKAYITTDLDPLVPTDLDCRKDFSIQTVVAFAGSLDLQRGDLAFLVRLSRGK</sequence>
<feature type="compositionally biased region" description="Polar residues" evidence="1">
    <location>
        <begin position="1"/>
        <end position="12"/>
    </location>
</feature>
<accession>A0A8T0L1C6</accession>
<proteinExistence type="predicted"/>
<comment type="caution">
    <text evidence="2">The sequence shown here is derived from an EMBL/GenBank/DDBJ whole genome shotgun (WGS) entry which is preliminary data.</text>
</comment>
<dbReference type="PANTHER" id="PTHR35310">
    <property type="entry name" value="CELL WALL INTEGRITY/STRESS RESPONSE COMPONENT-LIKE PROTEIN"/>
    <property type="match status" value="1"/>
</dbReference>
<name>A0A8T0L1C6_PHAAN</name>
<evidence type="ECO:0000313" key="2">
    <source>
        <dbReference type="EMBL" id="KAG2404898.1"/>
    </source>
</evidence>
<feature type="compositionally biased region" description="Polar residues" evidence="1">
    <location>
        <begin position="50"/>
        <end position="60"/>
    </location>
</feature>
<organism evidence="2 3">
    <name type="scientific">Phaseolus angularis</name>
    <name type="common">Azuki bean</name>
    <name type="synonym">Vigna angularis</name>
    <dbReference type="NCBI Taxonomy" id="3914"/>
    <lineage>
        <taxon>Eukaryota</taxon>
        <taxon>Viridiplantae</taxon>
        <taxon>Streptophyta</taxon>
        <taxon>Embryophyta</taxon>
        <taxon>Tracheophyta</taxon>
        <taxon>Spermatophyta</taxon>
        <taxon>Magnoliopsida</taxon>
        <taxon>eudicotyledons</taxon>
        <taxon>Gunneridae</taxon>
        <taxon>Pentapetalae</taxon>
        <taxon>rosids</taxon>
        <taxon>fabids</taxon>
        <taxon>Fabales</taxon>
        <taxon>Fabaceae</taxon>
        <taxon>Papilionoideae</taxon>
        <taxon>50 kb inversion clade</taxon>
        <taxon>NPAAA clade</taxon>
        <taxon>indigoferoid/millettioid clade</taxon>
        <taxon>Phaseoleae</taxon>
        <taxon>Vigna</taxon>
    </lineage>
</organism>